<gene>
    <name evidence="6" type="ORF">OM075_03400</name>
</gene>
<keyword evidence="2" id="KW-0680">Restriction system</keyword>
<dbReference type="Pfam" id="PF01420">
    <property type="entry name" value="Methylase_S"/>
    <property type="match status" value="2"/>
</dbReference>
<dbReference type="InterPro" id="IPR000055">
    <property type="entry name" value="Restrct_endonuc_typeI_TRD"/>
</dbReference>
<protein>
    <submittedName>
        <fullName evidence="6">Restriction endonuclease subunit S</fullName>
        <ecNumber evidence="6">3.1.21.-</ecNumber>
    </submittedName>
</protein>
<keyword evidence="6" id="KW-0378">Hydrolase</keyword>
<dbReference type="GO" id="GO:0003677">
    <property type="term" value="F:DNA binding"/>
    <property type="evidence" value="ECO:0007669"/>
    <property type="project" value="UniProtKB-KW"/>
</dbReference>
<dbReference type="RefSeq" id="WP_301189067.1">
    <property type="nucleotide sequence ID" value="NZ_JAPDPJ010000004.1"/>
</dbReference>
<dbReference type="CDD" id="cd17282">
    <property type="entry name" value="RMtype1_S_Eco16444ORF1681_TRD1-CR1_like"/>
    <property type="match status" value="1"/>
</dbReference>
<dbReference type="GO" id="GO:0009307">
    <property type="term" value="P:DNA restriction-modification system"/>
    <property type="evidence" value="ECO:0007669"/>
    <property type="project" value="UniProtKB-KW"/>
</dbReference>
<reference evidence="6" key="1">
    <citation type="submission" date="2022-10" db="EMBL/GenBank/DDBJ databases">
        <authorList>
            <person name="Yu W.X."/>
        </authorList>
    </citation>
    <scope>NUCLEOTIDE SEQUENCE</scope>
    <source>
        <strain evidence="6">AAT</strain>
    </source>
</reference>
<keyword evidence="7" id="KW-1185">Reference proteome</keyword>
<evidence type="ECO:0000256" key="1">
    <source>
        <dbReference type="ARBA" id="ARBA00010923"/>
    </source>
</evidence>
<dbReference type="PANTHER" id="PTHR30408">
    <property type="entry name" value="TYPE-1 RESTRICTION ENZYME ECOKI SPECIFICITY PROTEIN"/>
    <property type="match status" value="1"/>
</dbReference>
<accession>A0AAE3M206</accession>
<dbReference type="Gene3D" id="3.90.220.20">
    <property type="entry name" value="DNA methylase specificity domains"/>
    <property type="match status" value="2"/>
</dbReference>
<dbReference type="GO" id="GO:0004519">
    <property type="term" value="F:endonuclease activity"/>
    <property type="evidence" value="ECO:0007669"/>
    <property type="project" value="UniProtKB-KW"/>
</dbReference>
<feature type="coiled-coil region" evidence="4">
    <location>
        <begin position="369"/>
        <end position="403"/>
    </location>
</feature>
<comment type="caution">
    <text evidence="6">The sequence shown here is derived from an EMBL/GenBank/DDBJ whole genome shotgun (WGS) entry which is preliminary data.</text>
</comment>
<evidence type="ECO:0000313" key="6">
    <source>
        <dbReference type="EMBL" id="MCW3785496.1"/>
    </source>
</evidence>
<dbReference type="EMBL" id="JAPDPJ010000004">
    <property type="protein sequence ID" value="MCW3785496.1"/>
    <property type="molecule type" value="Genomic_DNA"/>
</dbReference>
<keyword evidence="6" id="KW-0540">Nuclease</keyword>
<feature type="domain" description="Type I restriction modification DNA specificity" evidence="5">
    <location>
        <begin position="20"/>
        <end position="196"/>
    </location>
</feature>
<dbReference type="SUPFAM" id="SSF116734">
    <property type="entry name" value="DNA methylase specificity domain"/>
    <property type="match status" value="2"/>
</dbReference>
<keyword evidence="3" id="KW-0238">DNA-binding</keyword>
<evidence type="ECO:0000256" key="4">
    <source>
        <dbReference type="SAM" id="Coils"/>
    </source>
</evidence>
<dbReference type="InterPro" id="IPR044946">
    <property type="entry name" value="Restrct_endonuc_typeI_TRD_sf"/>
</dbReference>
<dbReference type="PANTHER" id="PTHR30408:SF12">
    <property type="entry name" value="TYPE I RESTRICTION ENZYME MJAVIII SPECIFICITY SUBUNIT"/>
    <property type="match status" value="1"/>
</dbReference>
<dbReference type="EC" id="3.1.21.-" evidence="6"/>
<dbReference type="InterPro" id="IPR052021">
    <property type="entry name" value="Type-I_RS_S_subunit"/>
</dbReference>
<feature type="domain" description="Type I restriction modification DNA specificity" evidence="5">
    <location>
        <begin position="223"/>
        <end position="385"/>
    </location>
</feature>
<evidence type="ECO:0000259" key="5">
    <source>
        <dbReference type="Pfam" id="PF01420"/>
    </source>
</evidence>
<sequence length="408" mass="46620">MEAVTEIKEGYKKTKIGWIPEDWNVGLLGEVTTLKRGRFSPRPRNDPKYYNGQIPFVQTGDVTNSKGRVNTYTQTLNEEGLKVSVLFKKGTILITIAANIGHCSILEFDMACPDSLIGIECGSKIHNEFLNYYMHTQQRRIDYLAPAGAQKNINVEFLKPLKIVVPPLPEQQKIAKILSTWDKAIEQSQKLIEQLNSRKKGLMQQLLTGKTRLKGFSGEWKEVKLGEYFKQRNETNHIELPLLSVGINGVYPQDDSVKKDTSNSDKSKYKRICVGDIGYNTMRMWQGRSALSKLEGIVSPAYTIVTPNKNADSLFFSYLFKLDYVVHRFYRYSQGLVSDTWQCRFNDFKKVKVLCPPTIEEQQAIAKVLTTADNEIKTQETYLQQLQDQKKGLMQQLLTGQKRVKVNN</sequence>
<evidence type="ECO:0000256" key="3">
    <source>
        <dbReference type="ARBA" id="ARBA00023125"/>
    </source>
</evidence>
<proteinExistence type="inferred from homology"/>
<comment type="similarity">
    <text evidence="1">Belongs to the type-I restriction system S methylase family.</text>
</comment>
<keyword evidence="4" id="KW-0175">Coiled coil</keyword>
<evidence type="ECO:0000313" key="7">
    <source>
        <dbReference type="Proteomes" id="UP001209229"/>
    </source>
</evidence>
<keyword evidence="6" id="KW-0255">Endonuclease</keyword>
<dbReference type="Gene3D" id="1.10.287.1120">
    <property type="entry name" value="Bipartite methylase S protein"/>
    <property type="match status" value="1"/>
</dbReference>
<name>A0AAE3M206_9BACT</name>
<dbReference type="GO" id="GO:0016787">
    <property type="term" value="F:hydrolase activity"/>
    <property type="evidence" value="ECO:0007669"/>
    <property type="project" value="UniProtKB-KW"/>
</dbReference>
<dbReference type="Proteomes" id="UP001209229">
    <property type="component" value="Unassembled WGS sequence"/>
</dbReference>
<organism evidence="6 7">
    <name type="scientific">Plebeiibacterium sediminum</name>
    <dbReference type="NCBI Taxonomy" id="2992112"/>
    <lineage>
        <taxon>Bacteria</taxon>
        <taxon>Pseudomonadati</taxon>
        <taxon>Bacteroidota</taxon>
        <taxon>Bacteroidia</taxon>
        <taxon>Marinilabiliales</taxon>
        <taxon>Marinilabiliaceae</taxon>
        <taxon>Plebeiibacterium</taxon>
    </lineage>
</organism>
<evidence type="ECO:0000256" key="2">
    <source>
        <dbReference type="ARBA" id="ARBA00022747"/>
    </source>
</evidence>
<dbReference type="AlphaFoldDB" id="A0AAE3M206"/>
<dbReference type="CDD" id="cd16961">
    <property type="entry name" value="RMtype1_S_TRD-CR_like"/>
    <property type="match status" value="1"/>
</dbReference>
<feature type="coiled-coil region" evidence="4">
    <location>
        <begin position="178"/>
        <end position="205"/>
    </location>
</feature>